<accession>A0A4U0YT36</accession>
<dbReference type="Pfam" id="PF03176">
    <property type="entry name" value="MMPL"/>
    <property type="match status" value="2"/>
</dbReference>
<evidence type="ECO:0000256" key="3">
    <source>
        <dbReference type="ARBA" id="ARBA00022692"/>
    </source>
</evidence>
<organism evidence="9 10">
    <name type="scientific">Halopseudomonas bauzanensis</name>
    <dbReference type="NCBI Taxonomy" id="653930"/>
    <lineage>
        <taxon>Bacteria</taxon>
        <taxon>Pseudomonadati</taxon>
        <taxon>Pseudomonadota</taxon>
        <taxon>Gammaproteobacteria</taxon>
        <taxon>Pseudomonadales</taxon>
        <taxon>Pseudomonadaceae</taxon>
        <taxon>Halopseudomonas</taxon>
    </lineage>
</organism>
<feature type="transmembrane region" description="Helical" evidence="7">
    <location>
        <begin position="432"/>
        <end position="450"/>
    </location>
</feature>
<dbReference type="Proteomes" id="UP000305198">
    <property type="component" value="Unassembled WGS sequence"/>
</dbReference>
<evidence type="ECO:0000256" key="1">
    <source>
        <dbReference type="ARBA" id="ARBA00004651"/>
    </source>
</evidence>
<dbReference type="GO" id="GO:0005886">
    <property type="term" value="C:plasma membrane"/>
    <property type="evidence" value="ECO:0007669"/>
    <property type="project" value="UniProtKB-SubCell"/>
</dbReference>
<evidence type="ECO:0000313" key="10">
    <source>
        <dbReference type="Proteomes" id="UP000305198"/>
    </source>
</evidence>
<feature type="domain" description="SSD" evidence="8">
    <location>
        <begin position="277"/>
        <end position="395"/>
    </location>
</feature>
<feature type="transmembrane region" description="Helical" evidence="7">
    <location>
        <begin position="761"/>
        <end position="787"/>
    </location>
</feature>
<feature type="compositionally biased region" description="Basic and acidic residues" evidence="6">
    <location>
        <begin position="812"/>
        <end position="829"/>
    </location>
</feature>
<feature type="transmembrane region" description="Helical" evidence="7">
    <location>
        <begin position="661"/>
        <end position="684"/>
    </location>
</feature>
<dbReference type="PROSITE" id="PS50156">
    <property type="entry name" value="SSD"/>
    <property type="match status" value="1"/>
</dbReference>
<dbReference type="InterPro" id="IPR000731">
    <property type="entry name" value="SSD"/>
</dbReference>
<feature type="transmembrane region" description="Helical" evidence="7">
    <location>
        <begin position="37"/>
        <end position="57"/>
    </location>
</feature>
<keyword evidence="4 7" id="KW-1133">Transmembrane helix</keyword>
<proteinExistence type="predicted"/>
<feature type="transmembrane region" description="Helical" evidence="7">
    <location>
        <begin position="297"/>
        <end position="321"/>
    </location>
</feature>
<evidence type="ECO:0000256" key="5">
    <source>
        <dbReference type="ARBA" id="ARBA00023136"/>
    </source>
</evidence>
<gene>
    <name evidence="9" type="ORF">FA869_07410</name>
</gene>
<keyword evidence="2" id="KW-1003">Cell membrane</keyword>
<feature type="transmembrane region" description="Helical" evidence="7">
    <location>
        <begin position="341"/>
        <end position="362"/>
    </location>
</feature>
<evidence type="ECO:0000256" key="4">
    <source>
        <dbReference type="ARBA" id="ARBA00022989"/>
    </source>
</evidence>
<dbReference type="AlphaFoldDB" id="A0A4U0YT36"/>
<feature type="transmembrane region" description="Helical" evidence="7">
    <location>
        <begin position="244"/>
        <end position="263"/>
    </location>
</feature>
<feature type="transmembrane region" description="Helical" evidence="7">
    <location>
        <begin position="270"/>
        <end position="291"/>
    </location>
</feature>
<dbReference type="InterPro" id="IPR004869">
    <property type="entry name" value="MMPL_dom"/>
</dbReference>
<feature type="transmembrane region" description="Helical" evidence="7">
    <location>
        <begin position="735"/>
        <end position="755"/>
    </location>
</feature>
<evidence type="ECO:0000313" key="9">
    <source>
        <dbReference type="EMBL" id="TKA92213.1"/>
    </source>
</evidence>
<dbReference type="PANTHER" id="PTHR33406">
    <property type="entry name" value="MEMBRANE PROTEIN MJ1562-RELATED"/>
    <property type="match status" value="1"/>
</dbReference>
<feature type="transmembrane region" description="Helical" evidence="7">
    <location>
        <begin position="374"/>
        <end position="398"/>
    </location>
</feature>
<evidence type="ECO:0000256" key="7">
    <source>
        <dbReference type="SAM" id="Phobius"/>
    </source>
</evidence>
<comment type="subcellular location">
    <subcellularLocation>
        <location evidence="1">Cell membrane</location>
        <topology evidence="1">Multi-pass membrane protein</topology>
    </subcellularLocation>
</comment>
<feature type="region of interest" description="Disordered" evidence="6">
    <location>
        <begin position="797"/>
        <end position="829"/>
    </location>
</feature>
<dbReference type="SUPFAM" id="SSF82866">
    <property type="entry name" value="Multidrug efflux transporter AcrB transmembrane domain"/>
    <property type="match status" value="2"/>
</dbReference>
<dbReference type="EMBL" id="SWAV01000002">
    <property type="protein sequence ID" value="TKA92213.1"/>
    <property type="molecule type" value="Genomic_DNA"/>
</dbReference>
<keyword evidence="3 7" id="KW-0812">Transmembrane</keyword>
<sequence length="829" mass="89832">MSDKANDFKDSTGAVAAEQPPTNRSERVAALMFRFRYPFILLCALMLGFFSLQLGGLKINASFDEMIPQNHPYIQNYFDTRHEVGGLGNVIRVVVKNPSGDIFDPEFLALTQKVNDTLFLMPGVDRAWMKSIWMSSVRWTEVTEEGFRGGPVMPRDLDTGSLRRNIRVSGILGSLVGNDLSSIMYVVPLLEKDPHTGEAMDYSKLSEILEKQVREEFSQGGKAEIHIIGFAKLVGDLIDGMKQVFLFFLFAAAIAGVVVYLFVRCLRSTLLVLGCSVTAVICLLGSLILLGQELNPYTILVPFLVFAIGVSHGSQIMSGTIADVGAGFTPLTAARNSLGRLLMPGMGALLSDGIGFLVLLAIDIPVIGDLALCASIGVFFLIFTNLLLLPMLMSVIGVSNKAAERASQAQQRSSSNQLGGWALLTRFTSRRYATGALVVSLILLAGGFYIRQDMQIGDLDEGAPELRADSRYNRDIGFVNRNYNLTNDQFVVMVKTPEQQCSSYEAMQVVDNLAWELSKIPQVQSVSTLSTNVASLIGGLQEANPKWNALPNHQGLLETATQFLITDFPEMVNTACSFIPVYVYLTDHKAATLDGIIQSVETFSAANETGDIEILLASGPAGIEAVTNIVVERSSLEMFIYIYLAVAAICLLVLRSWRAVLVAIIPLFITSILAEALMVLLGIGTKVATLPVVALGVGIGVDYALYLLAVQLVHMRNGLPLSEAYARALGDTGKVVALVGITLSVGVVTWAFSAIKFQADMGILLAFMFLFNMLGALVMVPTLSYFLMRDPARDLPAGPAAGGRHGTVTPAAERRRESRAEDSEPVHLS</sequence>
<evidence type="ECO:0000259" key="8">
    <source>
        <dbReference type="PROSITE" id="PS50156"/>
    </source>
</evidence>
<feature type="transmembrane region" description="Helical" evidence="7">
    <location>
        <begin position="638"/>
        <end position="654"/>
    </location>
</feature>
<dbReference type="Gene3D" id="1.20.1640.10">
    <property type="entry name" value="Multidrug efflux transporter AcrB transmembrane domain"/>
    <property type="match status" value="2"/>
</dbReference>
<name>A0A4U0YT36_9GAMM</name>
<protein>
    <submittedName>
        <fullName evidence="9">RND family transporter</fullName>
    </submittedName>
</protein>
<feature type="transmembrane region" description="Helical" evidence="7">
    <location>
        <begin position="690"/>
        <end position="714"/>
    </location>
</feature>
<feature type="region of interest" description="Disordered" evidence="6">
    <location>
        <begin position="1"/>
        <end position="20"/>
    </location>
</feature>
<evidence type="ECO:0000256" key="2">
    <source>
        <dbReference type="ARBA" id="ARBA00022475"/>
    </source>
</evidence>
<evidence type="ECO:0000256" key="6">
    <source>
        <dbReference type="SAM" id="MobiDB-lite"/>
    </source>
</evidence>
<reference evidence="9 10" key="1">
    <citation type="submission" date="2019-04" db="EMBL/GenBank/DDBJ databases">
        <title>Crypto-aerobic microbial life in anoxic (sulfidic) marine sediments.</title>
        <authorList>
            <person name="Bhattacharya S."/>
            <person name="Roy C."/>
            <person name="Mondal N."/>
            <person name="Sarkar J."/>
            <person name="Mandal S."/>
            <person name="Rameez M.J."/>
            <person name="Ghosh W."/>
        </authorList>
    </citation>
    <scope>NUCLEOTIDE SEQUENCE [LARGE SCALE GENOMIC DNA]</scope>
    <source>
        <strain evidence="9 10">SBBB</strain>
    </source>
</reference>
<dbReference type="PANTHER" id="PTHR33406:SF10">
    <property type="entry name" value="SSD DOMAIN-CONTAINING PROTEIN"/>
    <property type="match status" value="1"/>
</dbReference>
<feature type="compositionally biased region" description="Basic and acidic residues" evidence="6">
    <location>
        <begin position="1"/>
        <end position="10"/>
    </location>
</feature>
<keyword evidence="5 7" id="KW-0472">Membrane</keyword>
<comment type="caution">
    <text evidence="9">The sequence shown here is derived from an EMBL/GenBank/DDBJ whole genome shotgun (WGS) entry which is preliminary data.</text>
</comment>
<dbReference type="InterPro" id="IPR050545">
    <property type="entry name" value="Mycobact_MmpL"/>
</dbReference>